<name>A0ACB9JKL4_9ASTR</name>
<comment type="caution">
    <text evidence="1">The sequence shown here is derived from an EMBL/GenBank/DDBJ whole genome shotgun (WGS) entry which is preliminary data.</text>
</comment>
<dbReference type="Proteomes" id="UP001056120">
    <property type="component" value="Linkage Group LG03"/>
</dbReference>
<accession>A0ACB9JKL4</accession>
<evidence type="ECO:0000313" key="1">
    <source>
        <dbReference type="EMBL" id="KAI3821019.1"/>
    </source>
</evidence>
<sequence>MLLEHRRRHGSRGLIGSSLHYTEVMYQLLGDFPTYANTSYGSAGLTGFNTFKTDHRHASLTATVSPSAELCWPKLSGLIIGFSSNSRF</sequence>
<gene>
    <name evidence="1" type="ORF">L1987_08575</name>
</gene>
<keyword evidence="2" id="KW-1185">Reference proteome</keyword>
<reference evidence="2" key="1">
    <citation type="journal article" date="2022" name="Mol. Ecol. Resour.">
        <title>The genomes of chicory, endive, great burdock and yacon provide insights into Asteraceae palaeo-polyploidization history and plant inulin production.</title>
        <authorList>
            <person name="Fan W."/>
            <person name="Wang S."/>
            <person name="Wang H."/>
            <person name="Wang A."/>
            <person name="Jiang F."/>
            <person name="Liu H."/>
            <person name="Zhao H."/>
            <person name="Xu D."/>
            <person name="Zhang Y."/>
        </authorList>
    </citation>
    <scope>NUCLEOTIDE SEQUENCE [LARGE SCALE GENOMIC DNA]</scope>
    <source>
        <strain evidence="2">cv. Yunnan</strain>
    </source>
</reference>
<protein>
    <submittedName>
        <fullName evidence="1">Uncharacterized protein</fullName>
    </submittedName>
</protein>
<reference evidence="1 2" key="2">
    <citation type="journal article" date="2022" name="Mol. Ecol. Resour.">
        <title>The genomes of chicory, endive, great burdock and yacon provide insights into Asteraceae paleo-polyploidization history and plant inulin production.</title>
        <authorList>
            <person name="Fan W."/>
            <person name="Wang S."/>
            <person name="Wang H."/>
            <person name="Wang A."/>
            <person name="Jiang F."/>
            <person name="Liu H."/>
            <person name="Zhao H."/>
            <person name="Xu D."/>
            <person name="Zhang Y."/>
        </authorList>
    </citation>
    <scope>NUCLEOTIDE SEQUENCE [LARGE SCALE GENOMIC DNA]</scope>
    <source>
        <strain evidence="2">cv. Yunnan</strain>
        <tissue evidence="1">Leaves</tissue>
    </source>
</reference>
<organism evidence="1 2">
    <name type="scientific">Smallanthus sonchifolius</name>
    <dbReference type="NCBI Taxonomy" id="185202"/>
    <lineage>
        <taxon>Eukaryota</taxon>
        <taxon>Viridiplantae</taxon>
        <taxon>Streptophyta</taxon>
        <taxon>Embryophyta</taxon>
        <taxon>Tracheophyta</taxon>
        <taxon>Spermatophyta</taxon>
        <taxon>Magnoliopsida</taxon>
        <taxon>eudicotyledons</taxon>
        <taxon>Gunneridae</taxon>
        <taxon>Pentapetalae</taxon>
        <taxon>asterids</taxon>
        <taxon>campanulids</taxon>
        <taxon>Asterales</taxon>
        <taxon>Asteraceae</taxon>
        <taxon>Asteroideae</taxon>
        <taxon>Heliantheae alliance</taxon>
        <taxon>Millerieae</taxon>
        <taxon>Smallanthus</taxon>
    </lineage>
</organism>
<proteinExistence type="predicted"/>
<dbReference type="EMBL" id="CM042020">
    <property type="protein sequence ID" value="KAI3821019.1"/>
    <property type="molecule type" value="Genomic_DNA"/>
</dbReference>
<evidence type="ECO:0000313" key="2">
    <source>
        <dbReference type="Proteomes" id="UP001056120"/>
    </source>
</evidence>